<proteinExistence type="predicted"/>
<dbReference type="EMBL" id="GBXM01052996">
    <property type="protein sequence ID" value="JAH55581.1"/>
    <property type="molecule type" value="Transcribed_RNA"/>
</dbReference>
<sequence length="34" mass="3860">MKVSYSSCRISDTGRLYDTVHAMPCRPYQPLVLA</sequence>
<evidence type="ECO:0000313" key="1">
    <source>
        <dbReference type="EMBL" id="JAH55581.1"/>
    </source>
</evidence>
<accession>A0A0E9TPS3</accession>
<organism evidence="1">
    <name type="scientific">Anguilla anguilla</name>
    <name type="common">European freshwater eel</name>
    <name type="synonym">Muraena anguilla</name>
    <dbReference type="NCBI Taxonomy" id="7936"/>
    <lineage>
        <taxon>Eukaryota</taxon>
        <taxon>Metazoa</taxon>
        <taxon>Chordata</taxon>
        <taxon>Craniata</taxon>
        <taxon>Vertebrata</taxon>
        <taxon>Euteleostomi</taxon>
        <taxon>Actinopterygii</taxon>
        <taxon>Neopterygii</taxon>
        <taxon>Teleostei</taxon>
        <taxon>Anguilliformes</taxon>
        <taxon>Anguillidae</taxon>
        <taxon>Anguilla</taxon>
    </lineage>
</organism>
<name>A0A0E9TPS3_ANGAN</name>
<protein>
    <submittedName>
        <fullName evidence="1">Uncharacterized protein</fullName>
    </submittedName>
</protein>
<dbReference type="AlphaFoldDB" id="A0A0E9TPS3"/>
<reference evidence="1" key="2">
    <citation type="journal article" date="2015" name="Fish Shellfish Immunol.">
        <title>Early steps in the European eel (Anguilla anguilla)-Vibrio vulnificus interaction in the gills: Role of the RtxA13 toxin.</title>
        <authorList>
            <person name="Callol A."/>
            <person name="Pajuelo D."/>
            <person name="Ebbesson L."/>
            <person name="Teles M."/>
            <person name="MacKenzie S."/>
            <person name="Amaro C."/>
        </authorList>
    </citation>
    <scope>NUCLEOTIDE SEQUENCE</scope>
</reference>
<reference evidence="1" key="1">
    <citation type="submission" date="2014-11" db="EMBL/GenBank/DDBJ databases">
        <authorList>
            <person name="Amaro Gonzalez C."/>
        </authorList>
    </citation>
    <scope>NUCLEOTIDE SEQUENCE</scope>
</reference>